<evidence type="ECO:0000313" key="4">
    <source>
        <dbReference type="Proteomes" id="UP000824145"/>
    </source>
</evidence>
<feature type="transmembrane region" description="Helical" evidence="2">
    <location>
        <begin position="78"/>
        <end position="97"/>
    </location>
</feature>
<dbReference type="InterPro" id="IPR036259">
    <property type="entry name" value="MFS_trans_sf"/>
</dbReference>
<feature type="transmembrane region" description="Helical" evidence="2">
    <location>
        <begin position="12"/>
        <end position="33"/>
    </location>
</feature>
<dbReference type="GO" id="GO:0006814">
    <property type="term" value="P:sodium ion transport"/>
    <property type="evidence" value="ECO:0007669"/>
    <property type="project" value="InterPro"/>
</dbReference>
<keyword evidence="2" id="KW-0472">Membrane</keyword>
<name>A0A9D1ML96_9FIRM</name>
<feature type="transmembrane region" description="Helical" evidence="2">
    <location>
        <begin position="109"/>
        <end position="129"/>
    </location>
</feature>
<dbReference type="Pfam" id="PF13347">
    <property type="entry name" value="MFS_2"/>
    <property type="match status" value="1"/>
</dbReference>
<feature type="transmembrane region" description="Helical" evidence="2">
    <location>
        <begin position="303"/>
        <end position="321"/>
    </location>
</feature>
<dbReference type="PANTHER" id="PTHR11328">
    <property type="entry name" value="MAJOR FACILITATOR SUPERFAMILY DOMAIN-CONTAINING PROTEIN"/>
    <property type="match status" value="1"/>
</dbReference>
<dbReference type="EMBL" id="DVNJ01000002">
    <property type="protein sequence ID" value="HIU62334.1"/>
    <property type="molecule type" value="Genomic_DNA"/>
</dbReference>
<dbReference type="CDD" id="cd17332">
    <property type="entry name" value="MFS_MelB_like"/>
    <property type="match status" value="1"/>
</dbReference>
<dbReference type="InterPro" id="IPR039672">
    <property type="entry name" value="MFS_2"/>
</dbReference>
<dbReference type="Gene3D" id="1.20.1250.20">
    <property type="entry name" value="MFS general substrate transporter like domains"/>
    <property type="match status" value="2"/>
</dbReference>
<evidence type="ECO:0000313" key="3">
    <source>
        <dbReference type="EMBL" id="HIU62334.1"/>
    </source>
</evidence>
<feature type="transmembrane region" description="Helical" evidence="2">
    <location>
        <begin position="241"/>
        <end position="261"/>
    </location>
</feature>
<feature type="transmembrane region" description="Helical" evidence="2">
    <location>
        <begin position="188"/>
        <end position="207"/>
    </location>
</feature>
<dbReference type="GO" id="GO:0008643">
    <property type="term" value="P:carbohydrate transport"/>
    <property type="evidence" value="ECO:0007669"/>
    <property type="project" value="InterPro"/>
</dbReference>
<comment type="caution">
    <text evidence="3">The sequence shown here is derived from an EMBL/GenBank/DDBJ whole genome shotgun (WGS) entry which is preliminary data.</text>
</comment>
<dbReference type="Proteomes" id="UP000824145">
    <property type="component" value="Unassembled WGS sequence"/>
</dbReference>
<evidence type="ECO:0000256" key="2">
    <source>
        <dbReference type="SAM" id="Phobius"/>
    </source>
</evidence>
<dbReference type="NCBIfam" id="TIGR00792">
    <property type="entry name" value="gph"/>
    <property type="match status" value="1"/>
</dbReference>
<feature type="transmembrane region" description="Helical" evidence="2">
    <location>
        <begin position="413"/>
        <end position="435"/>
    </location>
</feature>
<dbReference type="AlphaFoldDB" id="A0A9D1ML96"/>
<dbReference type="GO" id="GO:0005886">
    <property type="term" value="C:plasma membrane"/>
    <property type="evidence" value="ECO:0007669"/>
    <property type="project" value="TreeGrafter"/>
</dbReference>
<sequence length="524" mass="57785">MKLSVREKVFYGMGDLSANILFAAISFYLLYFFVNVGGLTPGLASAVFLIAKAWDAITDYLMGRITDKTNSRWGKRRVYMLFGALPYGLCFLLLWLVPAGADAQWEKMLYYTFAYMLFNTAWTVVYIPYNSVTANMTDDYDERTSLNGIRIALANVGLIIGAAVFALLADGVESVFYGVFGDLKRAYLLAAGIFAAIAVVIMFFSGWNIKERVSLAPENNKGFFTTLKEFFKLPEFRNIMMCYLLSMVGFDIIMAVFMFFINDSLGFGGGTMAMIFVAVPLVCAIISAALWVKLSEKFNKHKVYVVACVYMAAVLLFAIFVPAKTVWSTILLCVFAGAGMSAIQILPYAGVPDVVEVDEYVNGVRREGAYYGITQFMYKIASGVSIALVSLLLEAFGYEESMDGSVLQQPEEALMAVRVVLGVLPGVIFLISIIFSHKANMGRERFDMIKEELRKRHEQAALAAESGIFQAGALEGAPLADDVSAEKDADLAPEEEPQGKDGKDGEVKRAVIGARKPSKKEREE</sequence>
<dbReference type="InterPro" id="IPR001927">
    <property type="entry name" value="Na/Gal_symport"/>
</dbReference>
<gene>
    <name evidence="3" type="ORF">IAB07_01010</name>
</gene>
<reference evidence="3" key="1">
    <citation type="submission" date="2020-10" db="EMBL/GenBank/DDBJ databases">
        <authorList>
            <person name="Gilroy R."/>
        </authorList>
    </citation>
    <scope>NUCLEOTIDE SEQUENCE</scope>
    <source>
        <strain evidence="3">9366</strain>
    </source>
</reference>
<feature type="transmembrane region" description="Helical" evidence="2">
    <location>
        <begin position="327"/>
        <end position="349"/>
    </location>
</feature>
<evidence type="ECO:0000256" key="1">
    <source>
        <dbReference type="SAM" id="MobiDB-lite"/>
    </source>
</evidence>
<keyword evidence="2" id="KW-0812">Transmembrane</keyword>
<dbReference type="SUPFAM" id="SSF103473">
    <property type="entry name" value="MFS general substrate transporter"/>
    <property type="match status" value="1"/>
</dbReference>
<protein>
    <submittedName>
        <fullName evidence="3">MFS transporter</fullName>
    </submittedName>
</protein>
<feature type="transmembrane region" description="Helical" evidence="2">
    <location>
        <begin position="267"/>
        <end position="291"/>
    </location>
</feature>
<feature type="compositionally biased region" description="Basic and acidic residues" evidence="1">
    <location>
        <begin position="497"/>
        <end position="509"/>
    </location>
</feature>
<feature type="transmembrane region" description="Helical" evidence="2">
    <location>
        <begin position="370"/>
        <end position="393"/>
    </location>
</feature>
<reference evidence="3" key="2">
    <citation type="journal article" date="2021" name="PeerJ">
        <title>Extensive microbial diversity within the chicken gut microbiome revealed by metagenomics and culture.</title>
        <authorList>
            <person name="Gilroy R."/>
            <person name="Ravi A."/>
            <person name="Getino M."/>
            <person name="Pursley I."/>
            <person name="Horton D.L."/>
            <person name="Alikhan N.F."/>
            <person name="Baker D."/>
            <person name="Gharbi K."/>
            <person name="Hall N."/>
            <person name="Watson M."/>
            <person name="Adriaenssens E.M."/>
            <person name="Foster-Nyarko E."/>
            <person name="Jarju S."/>
            <person name="Secka A."/>
            <person name="Antonio M."/>
            <person name="Oren A."/>
            <person name="Chaudhuri R.R."/>
            <person name="La Ragione R."/>
            <person name="Hildebrand F."/>
            <person name="Pallen M.J."/>
        </authorList>
    </citation>
    <scope>NUCLEOTIDE SEQUENCE</scope>
    <source>
        <strain evidence="3">9366</strain>
    </source>
</reference>
<accession>A0A9D1ML96</accession>
<feature type="region of interest" description="Disordered" evidence="1">
    <location>
        <begin position="481"/>
        <end position="524"/>
    </location>
</feature>
<proteinExistence type="predicted"/>
<dbReference type="PANTHER" id="PTHR11328:SF24">
    <property type="entry name" value="MAJOR FACILITATOR SUPERFAMILY (MFS) PROFILE DOMAIN-CONTAINING PROTEIN"/>
    <property type="match status" value="1"/>
</dbReference>
<dbReference type="GO" id="GO:0015293">
    <property type="term" value="F:symporter activity"/>
    <property type="evidence" value="ECO:0007669"/>
    <property type="project" value="InterPro"/>
</dbReference>
<keyword evidence="2" id="KW-1133">Transmembrane helix</keyword>
<feature type="transmembrane region" description="Helical" evidence="2">
    <location>
        <begin position="149"/>
        <end position="168"/>
    </location>
</feature>
<organism evidence="3 4">
    <name type="scientific">Candidatus Caccalectryoclostridium excrementigallinarum</name>
    <dbReference type="NCBI Taxonomy" id="2840710"/>
    <lineage>
        <taxon>Bacteria</taxon>
        <taxon>Bacillati</taxon>
        <taxon>Bacillota</taxon>
        <taxon>Clostridia</taxon>
        <taxon>Christensenellales</taxon>
        <taxon>Christensenellaceae</taxon>
        <taxon>Christensenellaceae incertae sedis</taxon>
        <taxon>Candidatus Caccalectryoclostridium</taxon>
    </lineage>
</organism>